<organism evidence="2">
    <name type="scientific">marine sediment metagenome</name>
    <dbReference type="NCBI Taxonomy" id="412755"/>
    <lineage>
        <taxon>unclassified sequences</taxon>
        <taxon>metagenomes</taxon>
        <taxon>ecological metagenomes</taxon>
    </lineage>
</organism>
<evidence type="ECO:0000313" key="2">
    <source>
        <dbReference type="EMBL" id="KKN63196.1"/>
    </source>
</evidence>
<feature type="transmembrane region" description="Helical" evidence="1">
    <location>
        <begin position="6"/>
        <end position="29"/>
    </location>
</feature>
<name>A0A0F9UPU5_9ZZZZ</name>
<gene>
    <name evidence="2" type="ORF">LCGC14_0504660</name>
</gene>
<evidence type="ECO:0000256" key="1">
    <source>
        <dbReference type="SAM" id="Phobius"/>
    </source>
</evidence>
<sequence>MTFTVFQIIVVGIPAVVGAFAVVMVTLGVSSDEMTEPSVRFGAPFILGVWLICTIWAFWPMVMG</sequence>
<dbReference type="EMBL" id="LAZR01000598">
    <property type="protein sequence ID" value="KKN63196.1"/>
    <property type="molecule type" value="Genomic_DNA"/>
</dbReference>
<keyword evidence="1" id="KW-1133">Transmembrane helix</keyword>
<dbReference type="AlphaFoldDB" id="A0A0F9UPU5"/>
<comment type="caution">
    <text evidence="2">The sequence shown here is derived from an EMBL/GenBank/DDBJ whole genome shotgun (WGS) entry which is preliminary data.</text>
</comment>
<proteinExistence type="predicted"/>
<protein>
    <submittedName>
        <fullName evidence="2">Uncharacterized protein</fullName>
    </submittedName>
</protein>
<reference evidence="2" key="1">
    <citation type="journal article" date="2015" name="Nature">
        <title>Complex archaea that bridge the gap between prokaryotes and eukaryotes.</title>
        <authorList>
            <person name="Spang A."/>
            <person name="Saw J.H."/>
            <person name="Jorgensen S.L."/>
            <person name="Zaremba-Niedzwiedzka K."/>
            <person name="Martijn J."/>
            <person name="Lind A.E."/>
            <person name="van Eijk R."/>
            <person name="Schleper C."/>
            <person name="Guy L."/>
            <person name="Ettema T.J."/>
        </authorList>
    </citation>
    <scope>NUCLEOTIDE SEQUENCE</scope>
</reference>
<accession>A0A0F9UPU5</accession>
<keyword evidence="1" id="KW-0472">Membrane</keyword>
<keyword evidence="1" id="KW-0812">Transmembrane</keyword>
<feature type="transmembrane region" description="Helical" evidence="1">
    <location>
        <begin position="41"/>
        <end position="59"/>
    </location>
</feature>